<reference evidence="1 2" key="1">
    <citation type="journal article" date="2020" name="J. Phycol.">
        <title>Comparative genome analysis reveals Cyanidiococcus gen. nov., a new extremophilic red algal genus sister to Cyanidioschyzon (Cyanidioschyzonaceae, Rhodophyta).</title>
        <authorList>
            <person name="Liu S.-L."/>
            <person name="Chiang Y.-R."/>
            <person name="Yoon H.S."/>
            <person name="Fu H.-Y."/>
        </authorList>
    </citation>
    <scope>NUCLEOTIDE SEQUENCE [LARGE SCALE GENOMIC DNA]</scope>
    <source>
        <strain evidence="1 2">THAL066</strain>
    </source>
</reference>
<keyword evidence="2" id="KW-1185">Reference proteome</keyword>
<organism evidence="1 2">
    <name type="scientific">Cyanidiococcus yangmingshanensis</name>
    <dbReference type="NCBI Taxonomy" id="2690220"/>
    <lineage>
        <taxon>Eukaryota</taxon>
        <taxon>Rhodophyta</taxon>
        <taxon>Bangiophyceae</taxon>
        <taxon>Cyanidiales</taxon>
        <taxon>Cyanidiaceae</taxon>
        <taxon>Cyanidiococcus</taxon>
    </lineage>
</organism>
<protein>
    <submittedName>
        <fullName evidence="1">Uncharacterized protein</fullName>
    </submittedName>
</protein>
<gene>
    <name evidence="1" type="ORF">F1559_002438</name>
</gene>
<dbReference type="Proteomes" id="UP000530660">
    <property type="component" value="Unassembled WGS sequence"/>
</dbReference>
<accession>A0A7J7IEJ4</accession>
<evidence type="ECO:0000313" key="2">
    <source>
        <dbReference type="Proteomes" id="UP000530660"/>
    </source>
</evidence>
<dbReference type="AlphaFoldDB" id="A0A7J7IEJ4"/>
<name>A0A7J7IEJ4_9RHOD</name>
<evidence type="ECO:0000313" key="1">
    <source>
        <dbReference type="EMBL" id="KAF6001513.1"/>
    </source>
</evidence>
<proteinExistence type="predicted"/>
<dbReference type="OrthoDB" id="10528847at2759"/>
<sequence length="1111" mass="123625">MRLGGFGLTSTRRPRPRETSLFDEAQFFGSSGGTPLGRLVTCGPRTGQGYFETLTGQRTISLPVRTSLFSARIVTAVWVPTPAAPLVCGAQLWVFHEDGELWRYSELGCVLERCKLFPSTTEAEAAPEGVRAAAVQLDHDTYRLVWVSTQNRLWTGHLGVSVSDRSLRCCSGPAVGTGENILESAVLTPVTTLPSALARAASLDLCWLADSATVSVCSNAGDWCLVSLEAAAPTGRRQTTTMVLHGIRSRRASVHPEWQSVLTGSKSGFVSSDGRYCVWLTRKPWRLLVLDSLATTDDFRSYWYRLPLPKEDWLVERQDGLWVPSTRRQPKQSRRIFMHIALLRRPNTETVHWYWSLVSIPDGVAQSMAVYEMKIPTGTDLGSLVCIAEDDGCTLLWIQSGVFRVVARLQSTMPCQQPLVDWGLRAPGVLLYEAFARSKMDSKRSESDRASLVDDPANRILMLTDLQQRGLLLDAAEQCIVWAFHTLTLDQERQSDLLETARWALTSASWHAWRWLPPRDDGQRDALTHDSKEEREGGGTSARRLASLLHWWHQVAMWLRFRNLLAPLTPVSAFQLQQPGALRCIMGRLVRYAAVIALQRDQEHLSEASLVSLTGGRIGSMLGLLEQGMLLSKAVSRDEIATAFATALLHYAAAQSRNGCLQRAEYWIRALFLPASLTGEKRSTEQQAMSERMAPFLCYASLNATALATSQERLAYELALAEPNPSARIRALCRLPETSAPAQALQVFIGFYPRISNEDLLIILDRYLEENLGLQGLADALRAHPLIQNAILSELDQRGDASAHAILRRALRRVSPEKAALPFSARATLWRSPRSPTGATWFSKVAHLLDWNDTKYETWESETDLTHWIASVRAELGQTMRATDTGTSIEQCLSDDWVEQPAKLLLATLYLDMVHSFKTSQKGSRSKVVAKWLALNPHWVQRVALALVAQCALDHAHCSKNVTAELDRLTFWLDSLMALAALSIATTSTSAGSMSAASAVPTSTSGSAIQALGRHHRGLRRGAQPEKHRNDLPLPFPVAATFSDWDRQVVLDTCLAILSLQDPGIEREKLRECTRDVLLRLEDEVLRQTYEERWQRLSTPEVVRPRPMPAA</sequence>
<dbReference type="EMBL" id="VWRR01000014">
    <property type="protein sequence ID" value="KAF6001513.1"/>
    <property type="molecule type" value="Genomic_DNA"/>
</dbReference>
<comment type="caution">
    <text evidence="1">The sequence shown here is derived from an EMBL/GenBank/DDBJ whole genome shotgun (WGS) entry which is preliminary data.</text>
</comment>